<keyword evidence="11" id="KW-1185">Reference proteome</keyword>
<proteinExistence type="inferred from homology"/>
<evidence type="ECO:0000256" key="3">
    <source>
        <dbReference type="ARBA" id="ARBA00022801"/>
    </source>
</evidence>
<dbReference type="InterPro" id="IPR023828">
    <property type="entry name" value="Peptidase_S8_Ser-AS"/>
</dbReference>
<dbReference type="GO" id="GO:0006508">
    <property type="term" value="P:proteolysis"/>
    <property type="evidence" value="ECO:0007669"/>
    <property type="project" value="UniProtKB-KW"/>
</dbReference>
<keyword evidence="2 5" id="KW-0645">Protease</keyword>
<dbReference type="InterPro" id="IPR036852">
    <property type="entry name" value="Peptidase_S8/S53_dom_sf"/>
</dbReference>
<dbReference type="InterPro" id="IPR050131">
    <property type="entry name" value="Peptidase_S8_subtilisin-like"/>
</dbReference>
<dbReference type="InterPro" id="IPR010259">
    <property type="entry name" value="S8pro/Inhibitor_I9"/>
</dbReference>
<evidence type="ECO:0000259" key="8">
    <source>
        <dbReference type="Pfam" id="PF00082"/>
    </source>
</evidence>
<dbReference type="SUPFAM" id="SSF52743">
    <property type="entry name" value="Subtilisin-like"/>
    <property type="match status" value="1"/>
</dbReference>
<keyword evidence="3 5" id="KW-0378">Hydrolase</keyword>
<dbReference type="InterPro" id="IPR037045">
    <property type="entry name" value="S8pro/Inhibitor_I9_sf"/>
</dbReference>
<dbReference type="InterPro" id="IPR000209">
    <property type="entry name" value="Peptidase_S8/S53_dom"/>
</dbReference>
<dbReference type="Proteomes" id="UP000669179">
    <property type="component" value="Unassembled WGS sequence"/>
</dbReference>
<dbReference type="CDD" id="cd04077">
    <property type="entry name" value="Peptidases_S8_PCSK9_ProteinaseK_like"/>
    <property type="match status" value="1"/>
</dbReference>
<dbReference type="PROSITE" id="PS51892">
    <property type="entry name" value="SUBTILASE"/>
    <property type="match status" value="1"/>
</dbReference>
<evidence type="ECO:0000313" key="10">
    <source>
        <dbReference type="EMBL" id="MBO2453142.1"/>
    </source>
</evidence>
<dbReference type="Gene3D" id="3.30.70.80">
    <property type="entry name" value="Peptidase S8 propeptide/proteinase inhibitor I9"/>
    <property type="match status" value="1"/>
</dbReference>
<reference evidence="10" key="1">
    <citation type="submission" date="2021-03" db="EMBL/GenBank/DDBJ databases">
        <authorList>
            <person name="Kanchanasin P."/>
            <person name="Saeng-In P."/>
            <person name="Phongsopitanun W."/>
            <person name="Yuki M."/>
            <person name="Kudo T."/>
            <person name="Ohkuma M."/>
            <person name="Tanasupawat S."/>
        </authorList>
    </citation>
    <scope>NUCLEOTIDE SEQUENCE</scope>
    <source>
        <strain evidence="10">GKU 128</strain>
    </source>
</reference>
<evidence type="ECO:0000256" key="5">
    <source>
        <dbReference type="PROSITE-ProRule" id="PRU01240"/>
    </source>
</evidence>
<dbReference type="PANTHER" id="PTHR43806">
    <property type="entry name" value="PEPTIDASE S8"/>
    <property type="match status" value="1"/>
</dbReference>
<dbReference type="PANTHER" id="PTHR43806:SF11">
    <property type="entry name" value="CEREVISIN-RELATED"/>
    <property type="match status" value="1"/>
</dbReference>
<keyword evidence="7" id="KW-0732">Signal</keyword>
<dbReference type="Pfam" id="PF05922">
    <property type="entry name" value="Inhibitor_I9"/>
    <property type="match status" value="1"/>
</dbReference>
<dbReference type="RefSeq" id="WP_208261164.1">
    <property type="nucleotide sequence ID" value="NZ_JAGEOJ010000019.1"/>
</dbReference>
<dbReference type="InterPro" id="IPR015500">
    <property type="entry name" value="Peptidase_S8_subtilisin-rel"/>
</dbReference>
<dbReference type="PROSITE" id="PS00138">
    <property type="entry name" value="SUBTILASE_SER"/>
    <property type="match status" value="1"/>
</dbReference>
<feature type="domain" description="Inhibitor I9" evidence="9">
    <location>
        <begin position="95"/>
        <end position="166"/>
    </location>
</feature>
<dbReference type="AlphaFoldDB" id="A0A939TB37"/>
<evidence type="ECO:0000313" key="11">
    <source>
        <dbReference type="Proteomes" id="UP000669179"/>
    </source>
</evidence>
<keyword evidence="4 5" id="KW-0720">Serine protease</keyword>
<evidence type="ECO:0000259" key="9">
    <source>
        <dbReference type="Pfam" id="PF05922"/>
    </source>
</evidence>
<feature type="chain" id="PRO_5037094966" evidence="7">
    <location>
        <begin position="32"/>
        <end position="859"/>
    </location>
</feature>
<comment type="similarity">
    <text evidence="1 5">Belongs to the peptidase S8 family.</text>
</comment>
<sequence>MRRTGWVKVAFGTWLALAALSTTWMAGPAEAAGPDPTAAGRIGSGFRTGHASKPSAAPAAKVGAHGAAAPHVKPALPARKSGFLPVKAARTVPGRYIVKLKRSDSPARTNSLARTNVRGTATGLATRFGGRLGHVYDTAFGGFSAGMSEQQARRLAADPAVEYVRPVRYGRLDGSESTQRDPQNWGLDRIDQTSLPLSSSYTRDDSRGDDWHMYVIDTGVDGYHDDFTFGSGDDDSRVNRFGFNSTTDDPIESGLADDEDGHGTLVAGIAAGTYSGVNKKVQVTGVKVLNDQPATEEQIIEGITWVAQDSRRYPHSVANMSMSFPADPQGQDPIDDAVTDAVAKGVTFVVSAGNDNDDACKLTPARNPAVITVSATTRTDARLADANYGKCVDLFAPGDRISGPVARVKATNGASNEYRTGTGTSFAAPLVTGAVPFLDIPDGQVTPGKVRSVLLANATKGAVGNAGEDSPNNLLYMGRATRPRMCTAGARKLVTPPVKYLVQTRKFAEYAHSNDGWTGGDGTYALDHVTGHSKLWIFSDTFLPPAYPDETRPRTAPFINNSIVEEGGLNGFVTHHGGTAGAPNAIVPADANGDWYWAGAPNRRWTSPTSNYLQIVYQRYHRFGTGLWDWGWSGNTVATFSDDLSHPDSVTDIPSGEGIAWGTAILDYFQSGDGYLYVYGVEDHHTGDPGDPEAVYKYLHIARVRGSDLRGKDWEYLDASGDWMTAERFSARQYDTDTGGHIPVSNEFSLTNTGTGLELVTQDTSQAFSGEIKLYTPCSPSGPFSGKTDIYKTTEGGPWGDYGNGNLFTYNAKVVAVQDNSDNTTTLTIAYNLNSLEPDDVYRNITWYQPRFIQATIKK</sequence>
<feature type="active site" description="Charge relay system" evidence="5">
    <location>
        <position position="262"/>
    </location>
</feature>
<feature type="signal peptide" evidence="7">
    <location>
        <begin position="1"/>
        <end position="31"/>
    </location>
</feature>
<dbReference type="GO" id="GO:0005615">
    <property type="term" value="C:extracellular space"/>
    <property type="evidence" value="ECO:0007669"/>
    <property type="project" value="TreeGrafter"/>
</dbReference>
<dbReference type="InterPro" id="IPR034193">
    <property type="entry name" value="PCSK9_ProteinaseK-like"/>
</dbReference>
<feature type="active site" description="Charge relay system" evidence="5">
    <location>
        <position position="425"/>
    </location>
</feature>
<accession>A0A939TB37</accession>
<organism evidence="10 11">
    <name type="scientific">Actinomadura barringtoniae</name>
    <dbReference type="NCBI Taxonomy" id="1427535"/>
    <lineage>
        <taxon>Bacteria</taxon>
        <taxon>Bacillati</taxon>
        <taxon>Actinomycetota</taxon>
        <taxon>Actinomycetes</taxon>
        <taxon>Streptosporangiales</taxon>
        <taxon>Thermomonosporaceae</taxon>
        <taxon>Actinomadura</taxon>
    </lineage>
</organism>
<gene>
    <name evidence="10" type="ORF">J4573_39035</name>
</gene>
<evidence type="ECO:0000256" key="7">
    <source>
        <dbReference type="SAM" id="SignalP"/>
    </source>
</evidence>
<feature type="region of interest" description="Disordered" evidence="6">
    <location>
        <begin position="172"/>
        <end position="191"/>
    </location>
</feature>
<dbReference type="Pfam" id="PF00082">
    <property type="entry name" value="Peptidase_S8"/>
    <property type="match status" value="1"/>
</dbReference>
<name>A0A939TB37_9ACTN</name>
<feature type="active site" description="Charge relay system" evidence="5">
    <location>
        <position position="217"/>
    </location>
</feature>
<dbReference type="PRINTS" id="PR00723">
    <property type="entry name" value="SUBTILISIN"/>
</dbReference>
<protein>
    <submittedName>
        <fullName evidence="10">S8 family peptidase</fullName>
    </submittedName>
</protein>
<feature type="region of interest" description="Disordered" evidence="6">
    <location>
        <begin position="29"/>
        <end position="57"/>
    </location>
</feature>
<dbReference type="PROSITE" id="PS00137">
    <property type="entry name" value="SUBTILASE_HIS"/>
    <property type="match status" value="1"/>
</dbReference>
<dbReference type="EMBL" id="JAGEOJ010000019">
    <property type="protein sequence ID" value="MBO2453142.1"/>
    <property type="molecule type" value="Genomic_DNA"/>
</dbReference>
<evidence type="ECO:0000256" key="6">
    <source>
        <dbReference type="SAM" id="MobiDB-lite"/>
    </source>
</evidence>
<comment type="caution">
    <text evidence="10">The sequence shown here is derived from an EMBL/GenBank/DDBJ whole genome shotgun (WGS) entry which is preliminary data.</text>
</comment>
<evidence type="ECO:0000256" key="1">
    <source>
        <dbReference type="ARBA" id="ARBA00011073"/>
    </source>
</evidence>
<evidence type="ECO:0000256" key="4">
    <source>
        <dbReference type="ARBA" id="ARBA00022825"/>
    </source>
</evidence>
<dbReference type="Gene3D" id="3.40.50.200">
    <property type="entry name" value="Peptidase S8/S53 domain"/>
    <property type="match status" value="1"/>
</dbReference>
<dbReference type="GO" id="GO:0004252">
    <property type="term" value="F:serine-type endopeptidase activity"/>
    <property type="evidence" value="ECO:0007669"/>
    <property type="project" value="UniProtKB-UniRule"/>
</dbReference>
<evidence type="ECO:0000256" key="2">
    <source>
        <dbReference type="ARBA" id="ARBA00022670"/>
    </source>
</evidence>
<dbReference type="InterPro" id="IPR022398">
    <property type="entry name" value="Peptidase_S8_His-AS"/>
</dbReference>
<feature type="domain" description="Peptidase S8/S53" evidence="8">
    <location>
        <begin position="215"/>
        <end position="464"/>
    </location>
</feature>